<feature type="region of interest" description="Disordered" evidence="1">
    <location>
        <begin position="1"/>
        <end position="34"/>
    </location>
</feature>
<proteinExistence type="predicted"/>
<gene>
    <name evidence="2" type="ORF">IAS62_006269</name>
</gene>
<evidence type="ECO:0000313" key="3">
    <source>
        <dbReference type="Proteomes" id="UP001432216"/>
    </source>
</evidence>
<dbReference type="EMBL" id="CP143818">
    <property type="protein sequence ID" value="WVO24889.1"/>
    <property type="molecule type" value="Genomic_DNA"/>
</dbReference>
<feature type="compositionally biased region" description="Polar residues" evidence="1">
    <location>
        <begin position="1"/>
        <end position="22"/>
    </location>
</feature>
<evidence type="ECO:0008006" key="4">
    <source>
        <dbReference type="Google" id="ProtNLM"/>
    </source>
</evidence>
<protein>
    <recommendedName>
        <fullName evidence="4">Anaphase-promoting complex subunit 13</fullName>
    </recommendedName>
</protein>
<name>A0ABZ2B3B8_9TREE</name>
<dbReference type="GeneID" id="89993037"/>
<dbReference type="Proteomes" id="UP001432216">
    <property type="component" value="Chromosome 13"/>
</dbReference>
<keyword evidence="3" id="KW-1185">Reference proteome</keyword>
<sequence>MAATRSWRSNNDPQLSVGTSRPLTGKFDKPFSNRTNENQEVDHFLTTSASSYNGINDISAGHQNFGPISLDDSLSLSELIGSEMGSNTDASISLYPPGRSEYPEVNQWMEMVYTQGGRGSREEPIGMDGAINRYLQPNAESRDGVRGLVLQALWRNHTIGEQRFDLRETENDEE</sequence>
<reference evidence="2 3" key="1">
    <citation type="submission" date="2024-01" db="EMBL/GenBank/DDBJ databases">
        <title>Comparative genomics of Cryptococcus and Kwoniella reveals pathogenesis evolution and contrasting modes of karyotype evolution via chromosome fusion or intercentromeric recombination.</title>
        <authorList>
            <person name="Coelho M.A."/>
            <person name="David-Palma M."/>
            <person name="Shea T."/>
            <person name="Bowers K."/>
            <person name="McGinley-Smith S."/>
            <person name="Mohammad A.W."/>
            <person name="Gnirke A."/>
            <person name="Yurkov A.M."/>
            <person name="Nowrousian M."/>
            <person name="Sun S."/>
            <person name="Cuomo C.A."/>
            <person name="Heitman J."/>
        </authorList>
    </citation>
    <scope>NUCLEOTIDE SEQUENCE [LARGE SCALE GENOMIC DNA]</scope>
    <source>
        <strain evidence="2 3">7685027</strain>
    </source>
</reference>
<evidence type="ECO:0000256" key="1">
    <source>
        <dbReference type="SAM" id="MobiDB-lite"/>
    </source>
</evidence>
<dbReference type="RefSeq" id="XP_064724128.1">
    <property type="nucleotide sequence ID" value="XM_064868056.1"/>
</dbReference>
<evidence type="ECO:0000313" key="2">
    <source>
        <dbReference type="EMBL" id="WVO24889.1"/>
    </source>
</evidence>
<accession>A0ABZ2B3B8</accession>
<organism evidence="2 3">
    <name type="scientific">Cryptococcus decagattii</name>
    <dbReference type="NCBI Taxonomy" id="1859122"/>
    <lineage>
        <taxon>Eukaryota</taxon>
        <taxon>Fungi</taxon>
        <taxon>Dikarya</taxon>
        <taxon>Basidiomycota</taxon>
        <taxon>Agaricomycotina</taxon>
        <taxon>Tremellomycetes</taxon>
        <taxon>Tremellales</taxon>
        <taxon>Cryptococcaceae</taxon>
        <taxon>Cryptococcus</taxon>
        <taxon>Cryptococcus gattii species complex</taxon>
    </lineage>
</organism>